<organism evidence="2 3">
    <name type="scientific">Meloidogyne floridensis</name>
    <dbReference type="NCBI Taxonomy" id="298350"/>
    <lineage>
        <taxon>Eukaryota</taxon>
        <taxon>Metazoa</taxon>
        <taxon>Ecdysozoa</taxon>
        <taxon>Nematoda</taxon>
        <taxon>Chromadorea</taxon>
        <taxon>Rhabditida</taxon>
        <taxon>Tylenchina</taxon>
        <taxon>Tylenchomorpha</taxon>
        <taxon>Tylenchoidea</taxon>
        <taxon>Meloidogynidae</taxon>
        <taxon>Meloidogyninae</taxon>
        <taxon>Meloidogyne</taxon>
    </lineage>
</organism>
<dbReference type="Proteomes" id="UP000887560">
    <property type="component" value="Unplaced"/>
</dbReference>
<accession>A0A915P895</accession>
<name>A0A915P895_9BILA</name>
<keyword evidence="1" id="KW-1133">Transmembrane helix</keyword>
<protein>
    <submittedName>
        <fullName evidence="3">G_PROTEIN_RECEP_F1_2 domain-containing protein</fullName>
    </submittedName>
</protein>
<feature type="transmembrane region" description="Helical" evidence="1">
    <location>
        <begin position="64"/>
        <end position="82"/>
    </location>
</feature>
<dbReference type="PANTHER" id="PTHR21643">
    <property type="entry name" value="G-PROTEIN COUPLED RECEPTORS FAMILY 1 PROFILE DOMAIN-CONTAINING PROTEIN-RELATED"/>
    <property type="match status" value="1"/>
</dbReference>
<dbReference type="InterPro" id="IPR039952">
    <property type="entry name" value="Aex-2"/>
</dbReference>
<dbReference type="GO" id="GO:0008188">
    <property type="term" value="F:neuropeptide receptor activity"/>
    <property type="evidence" value="ECO:0007669"/>
    <property type="project" value="InterPro"/>
</dbReference>
<feature type="transmembrane region" description="Helical" evidence="1">
    <location>
        <begin position="156"/>
        <end position="179"/>
    </location>
</feature>
<evidence type="ECO:0000313" key="3">
    <source>
        <dbReference type="WBParaSite" id="scf7180000424520.g13363"/>
    </source>
</evidence>
<reference evidence="3" key="1">
    <citation type="submission" date="2022-11" db="UniProtKB">
        <authorList>
            <consortium name="WormBaseParasite"/>
        </authorList>
    </citation>
    <scope>IDENTIFICATION</scope>
</reference>
<feature type="transmembrane region" description="Helical" evidence="1">
    <location>
        <begin position="30"/>
        <end position="52"/>
    </location>
</feature>
<dbReference type="Gene3D" id="1.20.1070.10">
    <property type="entry name" value="Rhodopsin 7-helix transmembrane proteins"/>
    <property type="match status" value="2"/>
</dbReference>
<evidence type="ECO:0000313" key="2">
    <source>
        <dbReference type="Proteomes" id="UP000887560"/>
    </source>
</evidence>
<proteinExistence type="predicted"/>
<keyword evidence="1" id="KW-0812">Transmembrane</keyword>
<dbReference type="WBParaSite" id="scf7180000424520.g13363">
    <property type="protein sequence ID" value="scf7180000424520.g13363"/>
    <property type="gene ID" value="scf7180000424520.g13363"/>
</dbReference>
<dbReference type="AlphaFoldDB" id="A0A915P895"/>
<feature type="transmembrane region" description="Helical" evidence="1">
    <location>
        <begin position="199"/>
        <end position="217"/>
    </location>
</feature>
<feature type="transmembrane region" description="Helical" evidence="1">
    <location>
        <begin position="110"/>
        <end position="135"/>
    </location>
</feature>
<dbReference type="PANTHER" id="PTHR21643:SF2">
    <property type="entry name" value="G-PROTEIN COUPLED RECEPTOR AEX-2"/>
    <property type="match status" value="1"/>
</dbReference>
<keyword evidence="2" id="KW-1185">Reference proteome</keyword>
<evidence type="ECO:0000256" key="1">
    <source>
        <dbReference type="SAM" id="Phobius"/>
    </source>
</evidence>
<dbReference type="SUPFAM" id="SSF81321">
    <property type="entry name" value="Family A G protein-coupled receptor-like"/>
    <property type="match status" value="1"/>
</dbReference>
<keyword evidence="1" id="KW-0472">Membrane</keyword>
<sequence length="275" mass="32098">MENLSTILINKSKEIEEDEVGDKMTVFEEYFYLVNGLIGTFLNLIVLLIAYLNVNINDKPRQIIVINMTLADLLTCTIYIITRSYVSIFPQFLCYPYYHPCEKVILSGHIYLLICLLYIISIIASLTLSAIIFYIAQKSRRSLDSSKESKRLFKRLFFVFSSTLWTFCTCLPYRLLYLGILLSLFSSSPPLLLKQSIDLFYSLLVIGIVCNPIITLFTQRIYRNYLINYFLNPFGKKNKTNKNNSSRRSRATSLYKNEKEILNINEEKGERRERI</sequence>